<dbReference type="EMBL" id="CP073078">
    <property type="protein sequence ID" value="QUD89689.1"/>
    <property type="molecule type" value="Genomic_DNA"/>
</dbReference>
<feature type="transmembrane region" description="Helical" evidence="1">
    <location>
        <begin position="24"/>
        <end position="48"/>
    </location>
</feature>
<keyword evidence="1" id="KW-0812">Transmembrane</keyword>
<evidence type="ECO:0000313" key="3">
    <source>
        <dbReference type="Proteomes" id="UP000676409"/>
    </source>
</evidence>
<dbReference type="InterPro" id="IPR045936">
    <property type="entry name" value="DUF6356"/>
</dbReference>
<organism evidence="2 3">
    <name type="scientific">Phenylobacterium montanum</name>
    <dbReference type="NCBI Taxonomy" id="2823693"/>
    <lineage>
        <taxon>Bacteria</taxon>
        <taxon>Pseudomonadati</taxon>
        <taxon>Pseudomonadota</taxon>
        <taxon>Alphaproteobacteria</taxon>
        <taxon>Caulobacterales</taxon>
        <taxon>Caulobacteraceae</taxon>
        <taxon>Phenylobacterium</taxon>
    </lineage>
</organism>
<accession>A0A975G2Q1</accession>
<evidence type="ECO:0000313" key="2">
    <source>
        <dbReference type="EMBL" id="QUD89689.1"/>
    </source>
</evidence>
<keyword evidence="1" id="KW-0472">Membrane</keyword>
<name>A0A975G2Q1_9CAUL</name>
<reference evidence="2" key="1">
    <citation type="submission" date="2021-04" db="EMBL/GenBank/DDBJ databases">
        <title>The complete genome sequence of Caulobacter sp. S6.</title>
        <authorList>
            <person name="Tang Y."/>
            <person name="Ouyang W."/>
            <person name="Liu Q."/>
            <person name="Huang B."/>
            <person name="Guo Z."/>
            <person name="Lei P."/>
        </authorList>
    </citation>
    <scope>NUCLEOTIDE SEQUENCE</scope>
    <source>
        <strain evidence="2">S6</strain>
    </source>
</reference>
<keyword evidence="3" id="KW-1185">Reference proteome</keyword>
<keyword evidence="1" id="KW-1133">Transmembrane helix</keyword>
<gene>
    <name evidence="2" type="ORF">KCG34_07405</name>
</gene>
<dbReference type="KEGG" id="caul:KCG34_07405"/>
<dbReference type="AlphaFoldDB" id="A0A975G2Q1"/>
<proteinExistence type="predicted"/>
<dbReference type="Pfam" id="PF19883">
    <property type="entry name" value="DUF6356"/>
    <property type="match status" value="1"/>
</dbReference>
<evidence type="ECO:0008006" key="4">
    <source>
        <dbReference type="Google" id="ProtNLM"/>
    </source>
</evidence>
<protein>
    <recommendedName>
        <fullName evidence="4">Capsule biosynthesis protein</fullName>
    </recommendedName>
</protein>
<dbReference type="RefSeq" id="WP_211939741.1">
    <property type="nucleotide sequence ID" value="NZ_CP073078.1"/>
</dbReference>
<sequence length="77" mass="8743">MFKRLFLDHPRTVNETYFEHQRAAFFYGSTLLVAGLACIVHGLVPALCTTSGSRRVNKLSHHMGERKRRAAEELVSI</sequence>
<dbReference type="Proteomes" id="UP000676409">
    <property type="component" value="Chromosome"/>
</dbReference>
<evidence type="ECO:0000256" key="1">
    <source>
        <dbReference type="SAM" id="Phobius"/>
    </source>
</evidence>